<feature type="region of interest" description="Disordered" evidence="1">
    <location>
        <begin position="300"/>
        <end position="338"/>
    </location>
</feature>
<gene>
    <name evidence="2" type="ORF">PACLA_8A014377</name>
</gene>
<evidence type="ECO:0000313" key="3">
    <source>
        <dbReference type="Proteomes" id="UP001152795"/>
    </source>
</evidence>
<dbReference type="OrthoDB" id="5986539at2759"/>
<dbReference type="Proteomes" id="UP001152795">
    <property type="component" value="Unassembled WGS sequence"/>
</dbReference>
<evidence type="ECO:0000313" key="2">
    <source>
        <dbReference type="EMBL" id="CAB3997230.1"/>
    </source>
</evidence>
<name>A0A7D9I415_PARCT</name>
<feature type="compositionally biased region" description="Acidic residues" evidence="1">
    <location>
        <begin position="9"/>
        <end position="28"/>
    </location>
</feature>
<feature type="compositionally biased region" description="Polar residues" evidence="1">
    <location>
        <begin position="316"/>
        <end position="325"/>
    </location>
</feature>
<dbReference type="EMBL" id="CACRXK020003052">
    <property type="protein sequence ID" value="CAB3997230.1"/>
    <property type="molecule type" value="Genomic_DNA"/>
</dbReference>
<proteinExistence type="predicted"/>
<comment type="caution">
    <text evidence="2">The sequence shown here is derived from an EMBL/GenBank/DDBJ whole genome shotgun (WGS) entry which is preliminary data.</text>
</comment>
<dbReference type="PANTHER" id="PTHR46599">
    <property type="entry name" value="PIGGYBAC TRANSPOSABLE ELEMENT-DERIVED PROTEIN 4"/>
    <property type="match status" value="1"/>
</dbReference>
<keyword evidence="3" id="KW-1185">Reference proteome</keyword>
<feature type="region of interest" description="Disordered" evidence="1">
    <location>
        <begin position="1"/>
        <end position="31"/>
    </location>
</feature>
<organism evidence="2 3">
    <name type="scientific">Paramuricea clavata</name>
    <name type="common">Red gorgonian</name>
    <name type="synonym">Violescent sea-whip</name>
    <dbReference type="NCBI Taxonomy" id="317549"/>
    <lineage>
        <taxon>Eukaryota</taxon>
        <taxon>Metazoa</taxon>
        <taxon>Cnidaria</taxon>
        <taxon>Anthozoa</taxon>
        <taxon>Octocorallia</taxon>
        <taxon>Malacalcyonacea</taxon>
        <taxon>Plexauridae</taxon>
        <taxon>Paramuricea</taxon>
    </lineage>
</organism>
<accession>A0A7D9I415</accession>
<sequence>MATLHAENESELDSDSSSGIEEETDSSADEYQASSTCNVDPCFQDSVFHSDGNPQQRLTYACGTLRSNRKNLPSQLKEQLGTGEAKFWRCDNLVVTHWKDKRDVFAMSSMHGNDCEVIANKRDMCIVNSLLAFTANNPAFKDVYRKHKVFREILAHQLVQKLLDRRANPNVASPPGPDRPAQTNEKRLLGKHFASRHDVRKRCVACSTKRTAEGKYVDKNNYCHKSAKSGLSGPENDIDELNLSFDELNIEGELFVDAAEQEKIRTSTPRTTRRSLFNQFKPTERQEDFAESADAEISKIDDVTMGSSRGIKHDLTPNSKKSNQPRAKRSLVGGKPSGQEITDIKSKIINLLQASFIQQHGSEVNRDILLSSIGLDSGSTSNSLVTRTIKQIFPDLTLRRDRKNDLTFYVNLKHKNPFSCEDSECSRPISDEMINVHHQLGAVEEVLRQIIQQLEIAGEGNVHFEELLKNFVRESNERDELMKTLLKFYQTQAENSAVASPSSLSPDQNAIIAK</sequence>
<dbReference type="PANTHER" id="PTHR46599:SF3">
    <property type="entry name" value="PIGGYBAC TRANSPOSABLE ELEMENT-DERIVED PROTEIN 4"/>
    <property type="match status" value="1"/>
</dbReference>
<dbReference type="Pfam" id="PF13843">
    <property type="entry name" value="DDE_Tnp_1_7"/>
    <property type="match status" value="1"/>
</dbReference>
<reference evidence="2" key="1">
    <citation type="submission" date="2020-04" db="EMBL/GenBank/DDBJ databases">
        <authorList>
            <person name="Alioto T."/>
            <person name="Alioto T."/>
            <person name="Gomez Garrido J."/>
        </authorList>
    </citation>
    <scope>NUCLEOTIDE SEQUENCE</scope>
    <source>
        <strain evidence="2">A484AB</strain>
    </source>
</reference>
<protein>
    <submittedName>
        <fullName evidence="2">Uncharacterized protein</fullName>
    </submittedName>
</protein>
<dbReference type="AlphaFoldDB" id="A0A7D9I415"/>
<dbReference type="InterPro" id="IPR029526">
    <property type="entry name" value="PGBD"/>
</dbReference>
<evidence type="ECO:0000256" key="1">
    <source>
        <dbReference type="SAM" id="MobiDB-lite"/>
    </source>
</evidence>